<keyword evidence="2" id="KW-0812">Transmembrane</keyword>
<dbReference type="InterPro" id="IPR010640">
    <property type="entry name" value="Low_temperature_requirement_A"/>
</dbReference>
<feature type="transmembrane region" description="Helical" evidence="2">
    <location>
        <begin position="224"/>
        <end position="244"/>
    </location>
</feature>
<protein>
    <submittedName>
        <fullName evidence="3">Uncharacterized protein</fullName>
    </submittedName>
</protein>
<feature type="transmembrane region" description="Helical" evidence="2">
    <location>
        <begin position="679"/>
        <end position="697"/>
    </location>
</feature>
<evidence type="ECO:0000256" key="2">
    <source>
        <dbReference type="SAM" id="Phobius"/>
    </source>
</evidence>
<gene>
    <name evidence="3" type="ORF">QTG54_015199</name>
</gene>
<comment type="caution">
    <text evidence="3">The sequence shown here is derived from an EMBL/GenBank/DDBJ whole genome shotgun (WGS) entry which is preliminary data.</text>
</comment>
<evidence type="ECO:0000256" key="1">
    <source>
        <dbReference type="SAM" id="MobiDB-lite"/>
    </source>
</evidence>
<feature type="transmembrane region" description="Helical" evidence="2">
    <location>
        <begin position="649"/>
        <end position="673"/>
    </location>
</feature>
<feature type="compositionally biased region" description="Basic and acidic residues" evidence="1">
    <location>
        <begin position="412"/>
        <end position="432"/>
    </location>
</feature>
<feature type="transmembrane region" description="Helical" evidence="2">
    <location>
        <begin position="319"/>
        <end position="342"/>
    </location>
</feature>
<proteinExistence type="predicted"/>
<dbReference type="AlphaFoldDB" id="A0AAD8XUM4"/>
<dbReference type="PANTHER" id="PTHR36840">
    <property type="entry name" value="BLL5714 PROTEIN"/>
    <property type="match status" value="1"/>
</dbReference>
<name>A0AAD8XUM4_9STRA</name>
<feature type="transmembrane region" description="Helical" evidence="2">
    <location>
        <begin position="525"/>
        <end position="542"/>
    </location>
</feature>
<keyword evidence="2" id="KW-1133">Transmembrane helix</keyword>
<feature type="transmembrane region" description="Helical" evidence="2">
    <location>
        <begin position="563"/>
        <end position="587"/>
    </location>
</feature>
<reference evidence="3" key="1">
    <citation type="submission" date="2023-06" db="EMBL/GenBank/DDBJ databases">
        <title>Survivors Of The Sea: Transcriptome response of Skeletonema marinoi to long-term dormancy.</title>
        <authorList>
            <person name="Pinder M.I.M."/>
            <person name="Kourtchenko O."/>
            <person name="Robertson E.K."/>
            <person name="Larsson T."/>
            <person name="Maumus F."/>
            <person name="Osuna-Cruz C.M."/>
            <person name="Vancaester E."/>
            <person name="Stenow R."/>
            <person name="Vandepoele K."/>
            <person name="Ploug H."/>
            <person name="Bruchert V."/>
            <person name="Godhe A."/>
            <person name="Topel M."/>
        </authorList>
    </citation>
    <scope>NUCLEOTIDE SEQUENCE</scope>
    <source>
        <strain evidence="3">R05AC</strain>
    </source>
</reference>
<keyword evidence="2" id="KW-0472">Membrane</keyword>
<sequence>MLPVVEEDDVSAAVGQVVDGEVEIEKKGVSDYDKDNIDSLIRLLREKDALIAEKDALLSQANKLHPPHHGMLAPIKDTDGSEGEDDEHTPHGLELELAGSIRNGAATFDDYLNAQKRLKLKSYQSQKWKNSTLSMMTYYDEDDGIHASTTTVRTAEEMRVIQTIFGRRGTAAWDEDNHLVQLDEDVPEDEHHDNIRNTPWYLPPIQRQRWCEDQILPHVNWGDLFFDLFYVGAAFNLGVLVLTAGQSIGQELLRGFLYFFGSLGPLWTCWEVQTFYQSRYLTNDYFHRAVEILRYLCVGTAIYNITPIGHYSDPDSDNVVVFIGAMLFELMLSMGLGLELYFKGIGDKSSIKNHTLDDFKFRNGGLFVLYLAAFIIAAVQYAHAQVQEGGFFVAVNAAGEKVNEGDLYYPSEADHSATTDDNETSHGAEHRVLGSSSPQEAHSLDRHIWDIHDLPMALTAAAYFLRFVLSSVRYHYRERKGDVREWYVPANIDYLIHRYGEFVMLMIGEGILSLLIIETVETKEYYVVVACGMLTMIFIYVLKTESEPSDSSKHALWRSQFGVMSYSLFMHTLTIGLIGFGVSYKAFLHDIYDEVVDNIVHTYFTESRGFCGFLTAVILSLELMNASHRGLLNSISYLFRAEDEGKKKLNWPVAIVALLKVGIVLFCVTIFTWTNDPDTLTVSGLLVVVALSITRVLNHIFINETEMVQST</sequence>
<keyword evidence="4" id="KW-1185">Reference proteome</keyword>
<evidence type="ECO:0000313" key="3">
    <source>
        <dbReference type="EMBL" id="KAK1734196.1"/>
    </source>
</evidence>
<feature type="transmembrane region" description="Helical" evidence="2">
    <location>
        <begin position="363"/>
        <end position="382"/>
    </location>
</feature>
<accession>A0AAD8XUM4</accession>
<feature type="transmembrane region" description="Helical" evidence="2">
    <location>
        <begin position="454"/>
        <end position="474"/>
    </location>
</feature>
<dbReference type="PANTHER" id="PTHR36840:SF1">
    <property type="entry name" value="BLL5714 PROTEIN"/>
    <property type="match status" value="1"/>
</dbReference>
<dbReference type="Pfam" id="PF06772">
    <property type="entry name" value="LtrA"/>
    <property type="match status" value="1"/>
</dbReference>
<evidence type="ECO:0000313" key="4">
    <source>
        <dbReference type="Proteomes" id="UP001224775"/>
    </source>
</evidence>
<organism evidence="3 4">
    <name type="scientific">Skeletonema marinoi</name>
    <dbReference type="NCBI Taxonomy" id="267567"/>
    <lineage>
        <taxon>Eukaryota</taxon>
        <taxon>Sar</taxon>
        <taxon>Stramenopiles</taxon>
        <taxon>Ochrophyta</taxon>
        <taxon>Bacillariophyta</taxon>
        <taxon>Coscinodiscophyceae</taxon>
        <taxon>Thalassiosirophycidae</taxon>
        <taxon>Thalassiosirales</taxon>
        <taxon>Skeletonemataceae</taxon>
        <taxon>Skeletonema</taxon>
        <taxon>Skeletonema marinoi-dohrnii complex</taxon>
    </lineage>
</organism>
<dbReference type="EMBL" id="JATAAI010000041">
    <property type="protein sequence ID" value="KAK1734196.1"/>
    <property type="molecule type" value="Genomic_DNA"/>
</dbReference>
<feature type="transmembrane region" description="Helical" evidence="2">
    <location>
        <begin position="256"/>
        <end position="276"/>
    </location>
</feature>
<dbReference type="Proteomes" id="UP001224775">
    <property type="component" value="Unassembled WGS sequence"/>
</dbReference>
<feature type="region of interest" description="Disordered" evidence="1">
    <location>
        <begin position="412"/>
        <end position="437"/>
    </location>
</feature>